<keyword evidence="2" id="KW-1185">Reference proteome</keyword>
<reference evidence="1 2" key="1">
    <citation type="submission" date="2024-01" db="EMBL/GenBank/DDBJ databases">
        <title>The genomes of 5 underutilized Papilionoideae crops provide insights into root nodulation and disease resistanc.</title>
        <authorList>
            <person name="Jiang F."/>
        </authorList>
    </citation>
    <scope>NUCLEOTIDE SEQUENCE [LARGE SCALE GENOMIC DNA]</scope>
    <source>
        <strain evidence="1">LVBAO_FW01</strain>
        <tissue evidence="1">Leaves</tissue>
    </source>
</reference>
<protein>
    <submittedName>
        <fullName evidence="1">Uncharacterized protein</fullName>
    </submittedName>
</protein>
<evidence type="ECO:0000313" key="1">
    <source>
        <dbReference type="EMBL" id="KAK7338732.1"/>
    </source>
</evidence>
<dbReference type="EMBL" id="JAYMYQ010000004">
    <property type="protein sequence ID" value="KAK7338732.1"/>
    <property type="molecule type" value="Genomic_DNA"/>
</dbReference>
<accession>A0AAN9QKF2</accession>
<proteinExistence type="predicted"/>
<name>A0AAN9QKF2_CANGL</name>
<organism evidence="1 2">
    <name type="scientific">Canavalia gladiata</name>
    <name type="common">Sword bean</name>
    <name type="synonym">Dolichos gladiatus</name>
    <dbReference type="NCBI Taxonomy" id="3824"/>
    <lineage>
        <taxon>Eukaryota</taxon>
        <taxon>Viridiplantae</taxon>
        <taxon>Streptophyta</taxon>
        <taxon>Embryophyta</taxon>
        <taxon>Tracheophyta</taxon>
        <taxon>Spermatophyta</taxon>
        <taxon>Magnoliopsida</taxon>
        <taxon>eudicotyledons</taxon>
        <taxon>Gunneridae</taxon>
        <taxon>Pentapetalae</taxon>
        <taxon>rosids</taxon>
        <taxon>fabids</taxon>
        <taxon>Fabales</taxon>
        <taxon>Fabaceae</taxon>
        <taxon>Papilionoideae</taxon>
        <taxon>50 kb inversion clade</taxon>
        <taxon>NPAAA clade</taxon>
        <taxon>indigoferoid/millettioid clade</taxon>
        <taxon>Phaseoleae</taxon>
        <taxon>Canavalia</taxon>
    </lineage>
</organism>
<gene>
    <name evidence="1" type="ORF">VNO77_19362</name>
</gene>
<dbReference type="Proteomes" id="UP001367508">
    <property type="component" value="Unassembled WGS sequence"/>
</dbReference>
<sequence length="162" mass="17583">MQLSCNSRAPKVCSKINLEHENIYWRRSPVVGMLPCIPETSLRIPPATIHFIAPCSLNSFIQGKVIGFLVVCIDGHFLVDVEGEFYDPNVNSLLGMPIGVESPYLSAGLLGKLHVIIKGTNHNIIMLQADIQNDLVSSQPLSSLVNSSSELIESAAGSENKI</sequence>
<dbReference type="AlphaFoldDB" id="A0AAN9QKF2"/>
<comment type="caution">
    <text evidence="1">The sequence shown here is derived from an EMBL/GenBank/DDBJ whole genome shotgun (WGS) entry which is preliminary data.</text>
</comment>
<evidence type="ECO:0000313" key="2">
    <source>
        <dbReference type="Proteomes" id="UP001367508"/>
    </source>
</evidence>